<evidence type="ECO:0000256" key="1">
    <source>
        <dbReference type="ARBA" id="ARBA00005953"/>
    </source>
</evidence>
<dbReference type="STRING" id="926567.TheveDRAFT_1190"/>
<evidence type="ECO:0000256" key="2">
    <source>
        <dbReference type="ARBA" id="ARBA00022801"/>
    </source>
</evidence>
<dbReference type="Gene3D" id="3.10.129.10">
    <property type="entry name" value="Hotdog Thioesterase"/>
    <property type="match status" value="1"/>
</dbReference>
<gene>
    <name evidence="3" type="ORF">TheveDRAFT_1190</name>
</gene>
<dbReference type="RefSeq" id="WP_006583808.1">
    <property type="nucleotide sequence ID" value="NZ_CM001377.1"/>
</dbReference>
<dbReference type="InterPro" id="IPR029069">
    <property type="entry name" value="HotDog_dom_sf"/>
</dbReference>
<dbReference type="EMBL" id="CM001377">
    <property type="protein sequence ID" value="EHM10314.1"/>
    <property type="molecule type" value="Genomic_DNA"/>
</dbReference>
<keyword evidence="4" id="KW-1185">Reference proteome</keyword>
<dbReference type="PANTHER" id="PTHR31793">
    <property type="entry name" value="4-HYDROXYBENZOYL-COA THIOESTERASE FAMILY MEMBER"/>
    <property type="match status" value="1"/>
</dbReference>
<keyword evidence="2 3" id="KW-0378">Hydrolase</keyword>
<dbReference type="GO" id="GO:0047617">
    <property type="term" value="F:fatty acyl-CoA hydrolase activity"/>
    <property type="evidence" value="ECO:0007669"/>
    <property type="project" value="TreeGrafter"/>
</dbReference>
<dbReference type="AlphaFoldDB" id="H0USM5"/>
<dbReference type="SUPFAM" id="SSF54637">
    <property type="entry name" value="Thioesterase/thiol ester dehydrase-isomerase"/>
    <property type="match status" value="1"/>
</dbReference>
<name>H0USM5_9BACT</name>
<protein>
    <submittedName>
        <fullName evidence="3">Acyl-CoA thioester hydrolase, YbgC/YbaW family</fullName>
    </submittedName>
</protein>
<evidence type="ECO:0000313" key="4">
    <source>
        <dbReference type="Proteomes" id="UP000005730"/>
    </source>
</evidence>
<dbReference type="Pfam" id="PF13279">
    <property type="entry name" value="4HBT_2"/>
    <property type="match status" value="1"/>
</dbReference>
<reference evidence="3 4" key="1">
    <citation type="submission" date="2011-10" db="EMBL/GenBank/DDBJ databases">
        <title>The Noncontiguous Finished genome of Thermanaerovibrio velox DSM 12556.</title>
        <authorList>
            <consortium name="US DOE Joint Genome Institute (JGI-PGF)"/>
            <person name="Lucas S."/>
            <person name="Copeland A."/>
            <person name="Lapidus A."/>
            <person name="Glavina del Rio T."/>
            <person name="Dalin E."/>
            <person name="Tice H."/>
            <person name="Bruce D."/>
            <person name="Goodwin L."/>
            <person name="Pitluck S."/>
            <person name="Peters L."/>
            <person name="Mikhailova N."/>
            <person name="Teshima H."/>
            <person name="Kyrpides N."/>
            <person name="Mavromatis K."/>
            <person name="Ivanova N."/>
            <person name="Markowitz V."/>
            <person name="Cheng J.-F."/>
            <person name="Hugenholtz P."/>
            <person name="Woyke T."/>
            <person name="Wu D."/>
            <person name="Spring S."/>
            <person name="Brambilla E.-M."/>
            <person name="Klenk H.-P."/>
            <person name="Eisen J.A."/>
        </authorList>
    </citation>
    <scope>NUCLEOTIDE SEQUENCE [LARGE SCALE GENOMIC DNA]</scope>
    <source>
        <strain evidence="3 4">DSM 12556</strain>
    </source>
</reference>
<accession>H0USM5</accession>
<organism evidence="3 4">
    <name type="scientific">Thermanaerovibrio velox DSM 12556</name>
    <dbReference type="NCBI Taxonomy" id="926567"/>
    <lineage>
        <taxon>Bacteria</taxon>
        <taxon>Thermotogati</taxon>
        <taxon>Synergistota</taxon>
        <taxon>Synergistia</taxon>
        <taxon>Synergistales</taxon>
        <taxon>Synergistaceae</taxon>
        <taxon>Thermanaerovibrio</taxon>
    </lineage>
</organism>
<comment type="similarity">
    <text evidence="1">Belongs to the 4-hydroxybenzoyl-CoA thioesterase family.</text>
</comment>
<proteinExistence type="inferred from homology"/>
<dbReference type="InterPro" id="IPR050563">
    <property type="entry name" value="4-hydroxybenzoyl-CoA_TE"/>
</dbReference>
<dbReference type="NCBIfam" id="TIGR00051">
    <property type="entry name" value="YbgC/FadM family acyl-CoA thioesterase"/>
    <property type="match status" value="1"/>
</dbReference>
<dbReference type="PIRSF" id="PIRSF003230">
    <property type="entry name" value="YbgC"/>
    <property type="match status" value="1"/>
</dbReference>
<dbReference type="PANTHER" id="PTHR31793:SF27">
    <property type="entry name" value="NOVEL THIOESTERASE SUPERFAMILY DOMAIN AND SAPOSIN A-TYPE DOMAIN CONTAINING PROTEIN (0610012H03RIK)"/>
    <property type="match status" value="1"/>
</dbReference>
<dbReference type="OrthoDB" id="9800856at2"/>
<dbReference type="HOGENOM" id="CLU_101141_3_2_0"/>
<dbReference type="Proteomes" id="UP000005730">
    <property type="component" value="Chromosome"/>
</dbReference>
<dbReference type="CDD" id="cd00586">
    <property type="entry name" value="4HBT"/>
    <property type="match status" value="1"/>
</dbReference>
<dbReference type="eggNOG" id="COG0824">
    <property type="taxonomic scope" value="Bacteria"/>
</dbReference>
<dbReference type="InterPro" id="IPR006684">
    <property type="entry name" value="YbgC/YbaW"/>
</dbReference>
<sequence length="139" mass="15921">MSLPFQAVQVRVRYSETDQMGIAYHANYLVWFEVARGAFCEALGISYREWEGRGILLPAVEARCRYKRPARYDDVITVECRLKDLSPHSVTFSYRVLLDQVLLAEGTTKHGICDRAGRLMTGDNPFYLWLKERINVSGG</sequence>
<evidence type="ECO:0000313" key="3">
    <source>
        <dbReference type="EMBL" id="EHM10314.1"/>
    </source>
</evidence>